<keyword evidence="3" id="KW-1185">Reference proteome</keyword>
<dbReference type="InterPro" id="IPR029058">
    <property type="entry name" value="AB_hydrolase_fold"/>
</dbReference>
<organism evidence="2 3">
    <name type="scientific">Qipengyuania qiaonensis</name>
    <dbReference type="NCBI Taxonomy" id="2867240"/>
    <lineage>
        <taxon>Bacteria</taxon>
        <taxon>Pseudomonadati</taxon>
        <taxon>Pseudomonadota</taxon>
        <taxon>Alphaproteobacteria</taxon>
        <taxon>Sphingomonadales</taxon>
        <taxon>Erythrobacteraceae</taxon>
        <taxon>Qipengyuania</taxon>
    </lineage>
</organism>
<sequence>MDNSFTDRHWQSADGLTLHFREYGSAGDRPPVICLHGLTRNTRDFEDLAPHIAKQGWHVLVPSMRGRGDSDYAEESDSYQVGTYTLDLLALLDAEKIDSFVSIGTSMGGLMTLALAALQPGRIAGALLNDIGPVLETAGLDAIKSYIGQGRSFPTWMHAARALEEVHGAAFPGFGTEDWIAMAKRTLTLCNNGRIAFDYDMKIAEPIMAADEAAVPPDLWPAFDVLAAKPLALLRGELSQLLSAQAFEEMRRRAPEAIAATVPQVGHAPTLDEPEARTVVDELLARCA</sequence>
<dbReference type="InterPro" id="IPR050266">
    <property type="entry name" value="AB_hydrolase_sf"/>
</dbReference>
<reference evidence="2 3" key="1">
    <citation type="submission" date="2021-08" db="EMBL/GenBank/DDBJ databases">
        <title>Comparative Genomics Analysis of the Genus Qipengyuania Reveals Extensive Genetic Diversity and Metabolic Versatility, Including the Description of Fifteen Novel Species.</title>
        <authorList>
            <person name="Liu Y."/>
        </authorList>
    </citation>
    <scope>NUCLEOTIDE SEQUENCE [LARGE SCALE GENOMIC DNA]</scope>
    <source>
        <strain evidence="2 3">6D47A</strain>
    </source>
</reference>
<keyword evidence="2" id="KW-0378">Hydrolase</keyword>
<dbReference type="Gene3D" id="3.40.50.1820">
    <property type="entry name" value="alpha/beta hydrolase"/>
    <property type="match status" value="1"/>
</dbReference>
<evidence type="ECO:0000313" key="2">
    <source>
        <dbReference type="EMBL" id="MBX7483051.1"/>
    </source>
</evidence>
<dbReference type="Proteomes" id="UP000755104">
    <property type="component" value="Unassembled WGS sequence"/>
</dbReference>
<evidence type="ECO:0000259" key="1">
    <source>
        <dbReference type="Pfam" id="PF00561"/>
    </source>
</evidence>
<feature type="domain" description="AB hydrolase-1" evidence="1">
    <location>
        <begin position="30"/>
        <end position="144"/>
    </location>
</feature>
<dbReference type="Pfam" id="PF00561">
    <property type="entry name" value="Abhydrolase_1"/>
    <property type="match status" value="1"/>
</dbReference>
<dbReference type="PANTHER" id="PTHR43798">
    <property type="entry name" value="MONOACYLGLYCEROL LIPASE"/>
    <property type="match status" value="1"/>
</dbReference>
<dbReference type="InterPro" id="IPR000073">
    <property type="entry name" value="AB_hydrolase_1"/>
</dbReference>
<name>A0ABS7J716_9SPHN</name>
<gene>
    <name evidence="2" type="ORF">K3174_10965</name>
</gene>
<comment type="caution">
    <text evidence="2">The sequence shown here is derived from an EMBL/GenBank/DDBJ whole genome shotgun (WGS) entry which is preliminary data.</text>
</comment>
<dbReference type="EMBL" id="JAIGNO010000006">
    <property type="protein sequence ID" value="MBX7483051.1"/>
    <property type="molecule type" value="Genomic_DNA"/>
</dbReference>
<protein>
    <submittedName>
        <fullName evidence="2">Alpha/beta hydrolase</fullName>
    </submittedName>
</protein>
<dbReference type="SUPFAM" id="SSF53474">
    <property type="entry name" value="alpha/beta-Hydrolases"/>
    <property type="match status" value="1"/>
</dbReference>
<accession>A0ABS7J716</accession>
<proteinExistence type="predicted"/>
<dbReference type="GO" id="GO:0016787">
    <property type="term" value="F:hydrolase activity"/>
    <property type="evidence" value="ECO:0007669"/>
    <property type="project" value="UniProtKB-KW"/>
</dbReference>
<evidence type="ECO:0000313" key="3">
    <source>
        <dbReference type="Proteomes" id="UP000755104"/>
    </source>
</evidence>